<evidence type="ECO:0000313" key="6">
    <source>
        <dbReference type="Proteomes" id="UP000013523"/>
    </source>
</evidence>
<dbReference type="PANTHER" id="PTHR43025">
    <property type="entry name" value="MONOGALACTOSYLDIACYLGLYCEROL SYNTHASE"/>
    <property type="match status" value="1"/>
</dbReference>
<dbReference type="EMBL" id="CP003261">
    <property type="protein sequence ID" value="AGK96254.1"/>
    <property type="molecule type" value="Genomic_DNA"/>
</dbReference>
<dbReference type="OrthoDB" id="9815663at2"/>
<dbReference type="AlphaFoldDB" id="R4K6V7"/>
<dbReference type="RefSeq" id="WP_015614577.1">
    <property type="nucleotide sequence ID" value="NC_021182.1"/>
</dbReference>
<dbReference type="Proteomes" id="UP000013523">
    <property type="component" value="Chromosome"/>
</dbReference>
<evidence type="ECO:0000256" key="3">
    <source>
        <dbReference type="ARBA" id="ARBA00022679"/>
    </source>
</evidence>
<dbReference type="Gene3D" id="3.40.50.2000">
    <property type="entry name" value="Glycogen Phosphorylase B"/>
    <property type="match status" value="1"/>
</dbReference>
<dbReference type="PATRIC" id="fig|86416.3.peg.1266"/>
<proteinExistence type="inferred from homology"/>
<organism evidence="5 6">
    <name type="scientific">Clostridium pasteurianum BC1</name>
    <dbReference type="NCBI Taxonomy" id="86416"/>
    <lineage>
        <taxon>Bacteria</taxon>
        <taxon>Bacillati</taxon>
        <taxon>Bacillota</taxon>
        <taxon>Clostridia</taxon>
        <taxon>Eubacteriales</taxon>
        <taxon>Clostridiaceae</taxon>
        <taxon>Clostridium</taxon>
    </lineage>
</organism>
<sequence length="366" mass="40987">MTKNILIISSNYTGNGHKSISEALCEQFALHSNVKVTVIDGFSLGGDSLLKIGKSYGTITRTAKGLWQLIWDLSSIKPSIINEIIELTITDKFMELFKSVKPDLILSLHPNFNGSIINIMEKNKIKIPFITFIADLVSIYPLWADKRADYIISPTIEAMEKCIQFGVPETKIKVLGFPVRSKFYNSPDIINQYGTYNKPLTFLLLSGGDGVGNMNKISHILLSNFNCNLNIVTGRNSLLKKRLEKSLLEKYADKVHIYGFVDNIEELMVDSDVAFTRGSPNVMMEAIACNLPMIITGALPGQEERNPQYIKKYNIGAVCTNVRKLKTTIDNLLSHDASELIKIKECQKNYSDPNIAKNIVDFIIQV</sequence>
<dbReference type="InterPro" id="IPR009695">
    <property type="entry name" value="Diacylglyc_glucosyltr_N"/>
</dbReference>
<dbReference type="Pfam" id="PF06925">
    <property type="entry name" value="MGDG_synth"/>
    <property type="match status" value="1"/>
</dbReference>
<comment type="similarity">
    <text evidence="1">Belongs to the glycosyltransferase 28 family.</text>
</comment>
<keyword evidence="6" id="KW-1185">Reference proteome</keyword>
<dbReference type="GO" id="GO:0009247">
    <property type="term" value="P:glycolipid biosynthetic process"/>
    <property type="evidence" value="ECO:0007669"/>
    <property type="project" value="InterPro"/>
</dbReference>
<dbReference type="PANTHER" id="PTHR43025:SF3">
    <property type="entry name" value="MONOGALACTOSYLDIACYLGLYCEROL SYNTHASE 1, CHLOROPLASTIC"/>
    <property type="match status" value="1"/>
</dbReference>
<dbReference type="HOGENOM" id="CLU_028367_0_1_9"/>
<keyword evidence="3 5" id="KW-0808">Transferase</keyword>
<evidence type="ECO:0000256" key="1">
    <source>
        <dbReference type="ARBA" id="ARBA00006962"/>
    </source>
</evidence>
<dbReference type="STRING" id="86416.Clopa_1266"/>
<dbReference type="KEGG" id="cpas:Clopa_1266"/>
<protein>
    <submittedName>
        <fullName evidence="5">UDP-N-acetylglucosamine:LPS N-acetylglucosamine transferase</fullName>
    </submittedName>
</protein>
<reference evidence="5 6" key="1">
    <citation type="submission" date="2012-01" db="EMBL/GenBank/DDBJ databases">
        <title>Complete sequence of chromosome of Clostridium pasteurianum BC1.</title>
        <authorList>
            <consortium name="US DOE Joint Genome Institute"/>
            <person name="Lucas S."/>
            <person name="Han J."/>
            <person name="Lapidus A."/>
            <person name="Cheng J.-F."/>
            <person name="Goodwin L."/>
            <person name="Pitluck S."/>
            <person name="Peters L."/>
            <person name="Mikhailova N."/>
            <person name="Teshima H."/>
            <person name="Detter J.C."/>
            <person name="Han C."/>
            <person name="Tapia R."/>
            <person name="Land M."/>
            <person name="Hauser L."/>
            <person name="Kyrpides N."/>
            <person name="Ivanova N."/>
            <person name="Pagani I."/>
            <person name="Dunn J."/>
            <person name="Taghavi S."/>
            <person name="Francis A."/>
            <person name="van der Lelie D."/>
            <person name="Woyke T."/>
        </authorList>
    </citation>
    <scope>NUCLEOTIDE SEQUENCE [LARGE SCALE GENOMIC DNA]</scope>
    <source>
        <strain evidence="5 6">BC1</strain>
    </source>
</reference>
<accession>R4K6V7</accession>
<keyword evidence="2" id="KW-0328">Glycosyltransferase</keyword>
<evidence type="ECO:0000313" key="5">
    <source>
        <dbReference type="EMBL" id="AGK96254.1"/>
    </source>
</evidence>
<feature type="domain" description="Diacylglycerol glucosyltransferase N-terminal" evidence="4">
    <location>
        <begin position="17"/>
        <end position="179"/>
    </location>
</feature>
<dbReference type="eggNOG" id="COG0707">
    <property type="taxonomic scope" value="Bacteria"/>
</dbReference>
<dbReference type="GO" id="GO:0016020">
    <property type="term" value="C:membrane"/>
    <property type="evidence" value="ECO:0007669"/>
    <property type="project" value="GOC"/>
</dbReference>
<dbReference type="SUPFAM" id="SSF53756">
    <property type="entry name" value="UDP-Glycosyltransferase/glycogen phosphorylase"/>
    <property type="match status" value="1"/>
</dbReference>
<dbReference type="InterPro" id="IPR050519">
    <property type="entry name" value="Glycosyltransf_28_UgtP"/>
</dbReference>
<evidence type="ECO:0000256" key="2">
    <source>
        <dbReference type="ARBA" id="ARBA00022676"/>
    </source>
</evidence>
<dbReference type="Pfam" id="PF13692">
    <property type="entry name" value="Glyco_trans_1_4"/>
    <property type="match status" value="1"/>
</dbReference>
<dbReference type="GO" id="GO:0016758">
    <property type="term" value="F:hexosyltransferase activity"/>
    <property type="evidence" value="ECO:0007669"/>
    <property type="project" value="InterPro"/>
</dbReference>
<gene>
    <name evidence="5" type="ORF">Clopa_1266</name>
</gene>
<name>R4K6V7_CLOPA</name>
<evidence type="ECO:0000259" key="4">
    <source>
        <dbReference type="Pfam" id="PF06925"/>
    </source>
</evidence>